<name>G3HZI3_CRIGR</name>
<sequence length="106" mass="12115">MVLYSPLQGPKAASLRKKMSYSDNLKLPEWRKNLPRVLDPGLDAVTFHLPLKILWDKNLTSSFETMKLSQKGNYLLKVTNPSPLYTPSPQPVENTRCVFREATLKL</sequence>
<reference evidence="2" key="1">
    <citation type="journal article" date="2011" name="Nat. Biotechnol.">
        <title>The genomic sequence of the Chinese hamster ovary (CHO)-K1 cell line.</title>
        <authorList>
            <person name="Xu X."/>
            <person name="Nagarajan H."/>
            <person name="Lewis N.E."/>
            <person name="Pan S."/>
            <person name="Cai Z."/>
            <person name="Liu X."/>
            <person name="Chen W."/>
            <person name="Xie M."/>
            <person name="Wang W."/>
            <person name="Hammond S."/>
            <person name="Andersen M.R."/>
            <person name="Neff N."/>
            <person name="Passarelli B."/>
            <person name="Koh W."/>
            <person name="Fan H.C."/>
            <person name="Wang J."/>
            <person name="Gui Y."/>
            <person name="Lee K.H."/>
            <person name="Betenbaugh M.J."/>
            <person name="Quake S.R."/>
            <person name="Famili I."/>
            <person name="Palsson B.O."/>
            <person name="Wang J."/>
        </authorList>
    </citation>
    <scope>NUCLEOTIDE SEQUENCE [LARGE SCALE GENOMIC DNA]</scope>
    <source>
        <strain evidence="2">CHO K1 cell line</strain>
    </source>
</reference>
<protein>
    <submittedName>
        <fullName evidence="1">Uncharacterized protein</fullName>
    </submittedName>
</protein>
<organism evidence="1 2">
    <name type="scientific">Cricetulus griseus</name>
    <name type="common">Chinese hamster</name>
    <name type="synonym">Cricetulus barabensis griseus</name>
    <dbReference type="NCBI Taxonomy" id="10029"/>
    <lineage>
        <taxon>Eukaryota</taxon>
        <taxon>Metazoa</taxon>
        <taxon>Chordata</taxon>
        <taxon>Craniata</taxon>
        <taxon>Vertebrata</taxon>
        <taxon>Euteleostomi</taxon>
        <taxon>Mammalia</taxon>
        <taxon>Eutheria</taxon>
        <taxon>Euarchontoglires</taxon>
        <taxon>Glires</taxon>
        <taxon>Rodentia</taxon>
        <taxon>Myomorpha</taxon>
        <taxon>Muroidea</taxon>
        <taxon>Cricetidae</taxon>
        <taxon>Cricetinae</taxon>
        <taxon>Cricetulus</taxon>
    </lineage>
</organism>
<gene>
    <name evidence="1" type="ORF">I79_016487</name>
</gene>
<dbReference type="Proteomes" id="UP000001075">
    <property type="component" value="Unassembled WGS sequence"/>
</dbReference>
<accession>G3HZI3</accession>
<dbReference type="AlphaFoldDB" id="G3HZI3"/>
<evidence type="ECO:0000313" key="1">
    <source>
        <dbReference type="EMBL" id="EGW04643.1"/>
    </source>
</evidence>
<dbReference type="InParanoid" id="G3HZI3"/>
<proteinExistence type="predicted"/>
<evidence type="ECO:0000313" key="2">
    <source>
        <dbReference type="Proteomes" id="UP000001075"/>
    </source>
</evidence>
<dbReference type="EMBL" id="JH000971">
    <property type="protein sequence ID" value="EGW04643.1"/>
    <property type="molecule type" value="Genomic_DNA"/>
</dbReference>